<evidence type="ECO:0008006" key="4">
    <source>
        <dbReference type="Google" id="ProtNLM"/>
    </source>
</evidence>
<evidence type="ECO:0000256" key="1">
    <source>
        <dbReference type="SAM" id="Phobius"/>
    </source>
</evidence>
<evidence type="ECO:0000313" key="3">
    <source>
        <dbReference type="Proteomes" id="UP000009236"/>
    </source>
</evidence>
<feature type="transmembrane region" description="Helical" evidence="1">
    <location>
        <begin position="12"/>
        <end position="33"/>
    </location>
</feature>
<dbReference type="EMBL" id="CP002810">
    <property type="protein sequence ID" value="AEG44419.1"/>
    <property type="molecule type" value="Genomic_DNA"/>
</dbReference>
<proteinExistence type="predicted"/>
<gene>
    <name evidence="2" type="ordered locus">Isova_1667</name>
</gene>
<dbReference type="HOGENOM" id="CLU_137804_0_0_11"/>
<dbReference type="AlphaFoldDB" id="F6FVJ2"/>
<organism evidence="3">
    <name type="scientific">Isoptericola variabilis (strain 225)</name>
    <dbReference type="NCBI Taxonomy" id="743718"/>
    <lineage>
        <taxon>Bacteria</taxon>
        <taxon>Bacillati</taxon>
        <taxon>Actinomycetota</taxon>
        <taxon>Actinomycetes</taxon>
        <taxon>Micrococcales</taxon>
        <taxon>Promicromonosporaceae</taxon>
        <taxon>Isoptericola</taxon>
    </lineage>
</organism>
<sequence>MSTTATTRSGDRVVRLVGILSIVAALVMIAAGATTWATVSAQLSAQNITVAEDAAFLAGDTVDGPFSAYAQAQIIDQHALDATGGKTYAELDREDPLREVAMNASFLRASLFTSVVAYGVAALVMGLGVLVGATGWALARLGRPAAAPVAARTPELPTAA</sequence>
<feature type="transmembrane region" description="Helical" evidence="1">
    <location>
        <begin position="115"/>
        <end position="139"/>
    </location>
</feature>
<keyword evidence="1" id="KW-1133">Transmembrane helix</keyword>
<keyword evidence="3" id="KW-1185">Reference proteome</keyword>
<name>F6FVJ2_ISOV2</name>
<dbReference type="STRING" id="743718.Isova_1667"/>
<dbReference type="RefSeq" id="WP_013838811.1">
    <property type="nucleotide sequence ID" value="NC_015588.1"/>
</dbReference>
<evidence type="ECO:0000313" key="2">
    <source>
        <dbReference type="EMBL" id="AEG44419.1"/>
    </source>
</evidence>
<accession>F6FVJ2</accession>
<protein>
    <recommendedName>
        <fullName evidence="4">Aromatic ring-opening dioxygenase LigA</fullName>
    </recommendedName>
</protein>
<dbReference type="eggNOG" id="ENOG5031NC1">
    <property type="taxonomic scope" value="Bacteria"/>
</dbReference>
<keyword evidence="1" id="KW-0812">Transmembrane</keyword>
<dbReference type="KEGG" id="iva:Isova_1667"/>
<dbReference type="Proteomes" id="UP000009236">
    <property type="component" value="Chromosome"/>
</dbReference>
<reference evidence="2 3" key="1">
    <citation type="submission" date="2011-05" db="EMBL/GenBank/DDBJ databases">
        <title>Complete sequence of Isoptericola variabilis 225.</title>
        <authorList>
            <consortium name="US DOE Joint Genome Institute"/>
            <person name="Lucas S."/>
            <person name="Han J."/>
            <person name="Lapidus A."/>
            <person name="Cheng J.-F."/>
            <person name="Goodwin L."/>
            <person name="Pitluck S."/>
            <person name="Peters L."/>
            <person name="Mikhailova N."/>
            <person name="Zeytun A."/>
            <person name="Han C."/>
            <person name="Tapia R."/>
            <person name="Land M."/>
            <person name="Hauser L."/>
            <person name="Kyrpides N."/>
            <person name="Ivanova N."/>
            <person name="Pagani I."/>
            <person name="Siebers A."/>
            <person name="Allgaier M."/>
            <person name="Thelen M."/>
            <person name="Hugenholtz P."/>
            <person name="Gladden J."/>
            <person name="Woyke T."/>
        </authorList>
    </citation>
    <scope>NUCLEOTIDE SEQUENCE [LARGE SCALE GENOMIC DNA]</scope>
    <source>
        <strain evidence="3">225</strain>
    </source>
</reference>
<keyword evidence="1" id="KW-0472">Membrane</keyword>